<evidence type="ECO:0000256" key="5">
    <source>
        <dbReference type="ARBA" id="ARBA00023098"/>
    </source>
</evidence>
<sequence>MDAIKEQWLILLSTPVYIIIIGLELLLTHLQHRKSYTLKDTAANVYLMLLNSGLDLAFRVVYLAVLQYFYERRWIGIESVALYWVLLVLLEDMVYYWLHRFDHHIRLFWAVHVTHHSSTYMNFTVGFRSSVFQPLYRFIYFIPLALLGFRPVDIVFVYSATQIWGIFVHTELIHKMGWLEYILVTPSHHRVHHGSNPKYLDRNMGMFLIIWDKLFGTFQPELPAEKYQPIAYGLTKNINAPNAVSIIFHEWKQIWQDTTQKGITLKSRLRYLLGQPGWSHDGSRMTSGEMREEEAVVLNPEPGTAGQVPGVVDEGANFLDYKTAL</sequence>
<evidence type="ECO:0000259" key="8">
    <source>
        <dbReference type="Pfam" id="PF04116"/>
    </source>
</evidence>
<name>A0ABX0A0J9_9BACT</name>
<organism evidence="9 10">
    <name type="scientific">Sediminibacterium roseum</name>
    <dbReference type="NCBI Taxonomy" id="1978412"/>
    <lineage>
        <taxon>Bacteria</taxon>
        <taxon>Pseudomonadati</taxon>
        <taxon>Bacteroidota</taxon>
        <taxon>Chitinophagia</taxon>
        <taxon>Chitinophagales</taxon>
        <taxon>Chitinophagaceae</taxon>
        <taxon>Sediminibacterium</taxon>
    </lineage>
</organism>
<evidence type="ECO:0000256" key="1">
    <source>
        <dbReference type="ARBA" id="ARBA00004127"/>
    </source>
</evidence>
<evidence type="ECO:0000313" key="9">
    <source>
        <dbReference type="EMBL" id="NCI50691.1"/>
    </source>
</evidence>
<dbReference type="PANTHER" id="PTHR21624:SF1">
    <property type="entry name" value="ALKYLGLYCEROL MONOOXYGENASE"/>
    <property type="match status" value="1"/>
</dbReference>
<dbReference type="Proteomes" id="UP000753802">
    <property type="component" value="Unassembled WGS sequence"/>
</dbReference>
<evidence type="ECO:0000256" key="6">
    <source>
        <dbReference type="ARBA" id="ARBA00023136"/>
    </source>
</evidence>
<protein>
    <submittedName>
        <fullName evidence="9">Sterol desaturase family protein</fullName>
    </submittedName>
</protein>
<proteinExistence type="predicted"/>
<dbReference type="InterPro" id="IPR006694">
    <property type="entry name" value="Fatty_acid_hydroxylase"/>
</dbReference>
<feature type="domain" description="Fatty acid hydroxylase" evidence="8">
    <location>
        <begin position="84"/>
        <end position="217"/>
    </location>
</feature>
<feature type="transmembrane region" description="Helical" evidence="7">
    <location>
        <begin position="6"/>
        <end position="27"/>
    </location>
</feature>
<comment type="caution">
    <text evidence="9">The sequence shown here is derived from an EMBL/GenBank/DDBJ whole genome shotgun (WGS) entry which is preliminary data.</text>
</comment>
<comment type="subcellular location">
    <subcellularLocation>
        <location evidence="1">Endomembrane system</location>
        <topology evidence="1">Multi-pass membrane protein</topology>
    </subcellularLocation>
</comment>
<evidence type="ECO:0000256" key="4">
    <source>
        <dbReference type="ARBA" id="ARBA00023002"/>
    </source>
</evidence>
<gene>
    <name evidence="9" type="ORF">GWC95_12205</name>
</gene>
<keyword evidence="6 7" id="KW-0472">Membrane</keyword>
<keyword evidence="5" id="KW-0443">Lipid metabolism</keyword>
<evidence type="ECO:0000256" key="2">
    <source>
        <dbReference type="ARBA" id="ARBA00022692"/>
    </source>
</evidence>
<dbReference type="Pfam" id="PF04116">
    <property type="entry name" value="FA_hydroxylase"/>
    <property type="match status" value="1"/>
</dbReference>
<evidence type="ECO:0000256" key="7">
    <source>
        <dbReference type="SAM" id="Phobius"/>
    </source>
</evidence>
<dbReference type="RefSeq" id="WP_161819006.1">
    <property type="nucleotide sequence ID" value="NZ_JAACJS010000015.1"/>
</dbReference>
<evidence type="ECO:0000256" key="3">
    <source>
        <dbReference type="ARBA" id="ARBA00022989"/>
    </source>
</evidence>
<keyword evidence="2 7" id="KW-0812">Transmembrane</keyword>
<feature type="transmembrane region" description="Helical" evidence="7">
    <location>
        <begin position="48"/>
        <end position="69"/>
    </location>
</feature>
<feature type="transmembrane region" description="Helical" evidence="7">
    <location>
        <begin position="81"/>
        <end position="98"/>
    </location>
</feature>
<dbReference type="PANTHER" id="PTHR21624">
    <property type="entry name" value="STEROL DESATURASE-RELATED PROTEIN"/>
    <property type="match status" value="1"/>
</dbReference>
<dbReference type="EMBL" id="JAACJS010000015">
    <property type="protein sequence ID" value="NCI50691.1"/>
    <property type="molecule type" value="Genomic_DNA"/>
</dbReference>
<reference evidence="9 10" key="1">
    <citation type="submission" date="2020-01" db="EMBL/GenBank/DDBJ databases">
        <title>Genome analysis.</title>
        <authorList>
            <person name="Wu S."/>
            <person name="Wang G."/>
        </authorList>
    </citation>
    <scope>NUCLEOTIDE SEQUENCE [LARGE SCALE GENOMIC DNA]</scope>
    <source>
        <strain evidence="9 10">SYL130</strain>
    </source>
</reference>
<dbReference type="InterPro" id="IPR051689">
    <property type="entry name" value="Sterol_desaturase/TMEM195"/>
</dbReference>
<keyword evidence="3 7" id="KW-1133">Transmembrane helix</keyword>
<evidence type="ECO:0000313" key="10">
    <source>
        <dbReference type="Proteomes" id="UP000753802"/>
    </source>
</evidence>
<keyword evidence="4" id="KW-0560">Oxidoreductase</keyword>
<accession>A0ABX0A0J9</accession>
<keyword evidence="10" id="KW-1185">Reference proteome</keyword>